<evidence type="ECO:0000256" key="5">
    <source>
        <dbReference type="ARBA" id="ARBA00023235"/>
    </source>
</evidence>
<dbReference type="Pfam" id="PF18108">
    <property type="entry name" value="QSOX_Trx1"/>
    <property type="match status" value="1"/>
</dbReference>
<organism evidence="10 11">
    <name type="scientific">Colletotrichum chlorophyti</name>
    <dbReference type="NCBI Taxonomy" id="708187"/>
    <lineage>
        <taxon>Eukaryota</taxon>
        <taxon>Fungi</taxon>
        <taxon>Dikarya</taxon>
        <taxon>Ascomycota</taxon>
        <taxon>Pezizomycotina</taxon>
        <taxon>Sordariomycetes</taxon>
        <taxon>Hypocreomycetidae</taxon>
        <taxon>Glomerellales</taxon>
        <taxon>Glomerellaceae</taxon>
        <taxon>Colletotrichum</taxon>
    </lineage>
</organism>
<keyword evidence="11" id="KW-1185">Reference proteome</keyword>
<dbReference type="AlphaFoldDB" id="A0A1Q8RQI0"/>
<dbReference type="PROSITE" id="PS00194">
    <property type="entry name" value="THIOREDOXIN_1"/>
    <property type="match status" value="1"/>
</dbReference>
<feature type="compositionally biased region" description="Low complexity" evidence="7">
    <location>
        <begin position="440"/>
        <end position="456"/>
    </location>
</feature>
<dbReference type="InterPro" id="IPR013766">
    <property type="entry name" value="Thioredoxin_domain"/>
</dbReference>
<evidence type="ECO:0000256" key="4">
    <source>
        <dbReference type="ARBA" id="ARBA00023157"/>
    </source>
</evidence>
<dbReference type="GO" id="GO:0003756">
    <property type="term" value="F:protein disulfide isomerase activity"/>
    <property type="evidence" value="ECO:0007669"/>
    <property type="project" value="UniProtKB-EC"/>
</dbReference>
<evidence type="ECO:0000256" key="2">
    <source>
        <dbReference type="ARBA" id="ARBA00004319"/>
    </source>
</evidence>
<dbReference type="Gene3D" id="3.40.30.10">
    <property type="entry name" value="Glutaredoxin"/>
    <property type="match status" value="2"/>
</dbReference>
<evidence type="ECO:0000256" key="8">
    <source>
        <dbReference type="SAM" id="SignalP"/>
    </source>
</evidence>
<feature type="region of interest" description="Disordered" evidence="7">
    <location>
        <begin position="241"/>
        <end position="295"/>
    </location>
</feature>
<keyword evidence="8" id="KW-0732">Signal</keyword>
<feature type="domain" description="Thioredoxin" evidence="9">
    <location>
        <begin position="11"/>
        <end position="143"/>
    </location>
</feature>
<accession>A0A1Q8RQI0</accession>
<comment type="caution">
    <text evidence="10">The sequence shown here is derived from an EMBL/GenBank/DDBJ whole genome shotgun (WGS) entry which is preliminary data.</text>
</comment>
<protein>
    <recommendedName>
        <fullName evidence="3">protein disulfide-isomerase</fullName>
        <ecNumber evidence="3">5.3.4.1</ecNumber>
    </recommendedName>
</protein>
<evidence type="ECO:0000313" key="10">
    <source>
        <dbReference type="EMBL" id="OLN86590.1"/>
    </source>
</evidence>
<dbReference type="EC" id="5.3.4.1" evidence="3"/>
<comment type="catalytic activity">
    <reaction evidence="1">
        <text>Catalyzes the rearrangement of -S-S- bonds in proteins.</text>
        <dbReference type="EC" id="5.3.4.1"/>
    </reaction>
</comment>
<evidence type="ECO:0000256" key="7">
    <source>
        <dbReference type="SAM" id="MobiDB-lite"/>
    </source>
</evidence>
<dbReference type="InterPro" id="IPR036249">
    <property type="entry name" value="Thioredoxin-like_sf"/>
</dbReference>
<dbReference type="InterPro" id="IPR017937">
    <property type="entry name" value="Thioredoxin_CS"/>
</dbReference>
<dbReference type="GO" id="GO:0034976">
    <property type="term" value="P:response to endoplasmic reticulum stress"/>
    <property type="evidence" value="ECO:0007669"/>
    <property type="project" value="TreeGrafter"/>
</dbReference>
<dbReference type="Pfam" id="PF24541">
    <property type="entry name" value="Thioredox_PDIA6_C"/>
    <property type="match status" value="1"/>
</dbReference>
<dbReference type="PRINTS" id="PR00421">
    <property type="entry name" value="THIOREDOXIN"/>
</dbReference>
<keyword evidence="4" id="KW-1015">Disulfide bond</keyword>
<dbReference type="SUPFAM" id="SSF52833">
    <property type="entry name" value="Thioredoxin-like"/>
    <property type="match status" value="2"/>
</dbReference>
<dbReference type="PANTHER" id="PTHR45815:SF3">
    <property type="entry name" value="PROTEIN DISULFIDE-ISOMERASE A6"/>
    <property type="match status" value="1"/>
</dbReference>
<feature type="region of interest" description="Disordered" evidence="7">
    <location>
        <begin position="429"/>
        <end position="479"/>
    </location>
</feature>
<proteinExistence type="predicted"/>
<evidence type="ECO:0000256" key="6">
    <source>
        <dbReference type="ARBA" id="ARBA00023284"/>
    </source>
</evidence>
<dbReference type="Proteomes" id="UP000186583">
    <property type="component" value="Unassembled WGS sequence"/>
</dbReference>
<dbReference type="InterPro" id="IPR041269">
    <property type="entry name" value="QSOX_Trx1"/>
</dbReference>
<feature type="signal peptide" evidence="8">
    <location>
        <begin position="1"/>
        <end position="22"/>
    </location>
</feature>
<dbReference type="EMBL" id="MPGH01000114">
    <property type="protein sequence ID" value="OLN86590.1"/>
    <property type="molecule type" value="Genomic_DNA"/>
</dbReference>
<evidence type="ECO:0000256" key="1">
    <source>
        <dbReference type="ARBA" id="ARBA00001182"/>
    </source>
</evidence>
<comment type="subcellular location">
    <subcellularLocation>
        <location evidence="2">Endoplasmic reticulum lumen</location>
    </subcellularLocation>
</comment>
<dbReference type="CDD" id="cd03002">
    <property type="entry name" value="PDI_a_MPD1_like"/>
    <property type="match status" value="1"/>
</dbReference>
<dbReference type="GO" id="GO:0005788">
    <property type="term" value="C:endoplasmic reticulum lumen"/>
    <property type="evidence" value="ECO:0007669"/>
    <property type="project" value="UniProtKB-SubCell"/>
</dbReference>
<keyword evidence="5" id="KW-0413">Isomerase</keyword>
<dbReference type="CDD" id="cd02981">
    <property type="entry name" value="PDI_b_family"/>
    <property type="match status" value="1"/>
</dbReference>
<name>A0A1Q8RQI0_9PEZI</name>
<dbReference type="STRING" id="708187.A0A1Q8RQI0"/>
<dbReference type="GO" id="GO:0015035">
    <property type="term" value="F:protein-disulfide reductase activity"/>
    <property type="evidence" value="ECO:0007669"/>
    <property type="project" value="TreeGrafter"/>
</dbReference>
<feature type="compositionally biased region" description="Basic and acidic residues" evidence="7">
    <location>
        <begin position="463"/>
        <end position="479"/>
    </location>
</feature>
<dbReference type="OrthoDB" id="10264505at2759"/>
<sequence>MHHPTMLATGLAVLSALPGAQAGMYPKSSAVLQVDGKSYDRLIAKSNYTSIVEFYAPWCGHCQNLKPAYEKAAKNLNGLAKVAAVDCDDDANKPLCGQMGVQGFPTLKIVRPGKKPGKPIVEDYQGPRTATGIVEAVVDKINNHVKRVTDKDLDSFLEGDKPKAILFTDKGTTSALLRSIAIDFLDAVTVGQVRSKEAKAVEKFGITSFPTLVLLPGGDKEPIVYDGELKKEGLVTFISQVASPNPDPAPAGDKKAEKKAAKKSKTTSTESSTKPAAEEATPEPETPEETKSTEQAAPVINVIPPLPIADTPEKLQQECLSTKSHTCVLAFVPTEENDNAGKAQTSLSELAHKHAQSKRKLFPFFTVPAENSAAATVTKGLGLTGEVEIVAINARRGWWRHYEGDFDAASVESWIDAIRLGEGAKKKLPDGLVVEEVETDSAASQESTTSTAATEPTPEPETEAPKETSSEAPAPHDEL</sequence>
<dbReference type="Pfam" id="PF00085">
    <property type="entry name" value="Thioredoxin"/>
    <property type="match status" value="1"/>
</dbReference>
<evidence type="ECO:0000259" key="9">
    <source>
        <dbReference type="PROSITE" id="PS51352"/>
    </source>
</evidence>
<dbReference type="PANTHER" id="PTHR45815">
    <property type="entry name" value="PROTEIN DISULFIDE-ISOMERASE A6"/>
    <property type="match status" value="1"/>
</dbReference>
<keyword evidence="6" id="KW-0676">Redox-active center</keyword>
<dbReference type="InterPro" id="IPR057305">
    <property type="entry name" value="Thioredox_PDIA6_C"/>
</dbReference>
<reference evidence="10 11" key="1">
    <citation type="submission" date="2016-11" db="EMBL/GenBank/DDBJ databases">
        <title>Draft Genome Assembly of Colletotrichum chlorophyti a pathogen of herbaceous plants.</title>
        <authorList>
            <person name="Gan P."/>
            <person name="Narusaka M."/>
            <person name="Tsushima A."/>
            <person name="Narusaka Y."/>
            <person name="Takano Y."/>
            <person name="Shirasu K."/>
        </authorList>
    </citation>
    <scope>NUCLEOTIDE SEQUENCE [LARGE SCALE GENOMIC DNA]</scope>
    <source>
        <strain evidence="10 11">NTL11</strain>
    </source>
</reference>
<evidence type="ECO:0000256" key="3">
    <source>
        <dbReference type="ARBA" id="ARBA00012723"/>
    </source>
</evidence>
<dbReference type="PROSITE" id="PS51352">
    <property type="entry name" value="THIOREDOXIN_2"/>
    <property type="match status" value="1"/>
</dbReference>
<feature type="compositionally biased region" description="Low complexity" evidence="7">
    <location>
        <begin position="266"/>
        <end position="279"/>
    </location>
</feature>
<gene>
    <name evidence="10" type="ORF">CCHL11_10139</name>
</gene>
<evidence type="ECO:0000313" key="11">
    <source>
        <dbReference type="Proteomes" id="UP000186583"/>
    </source>
</evidence>
<feature type="chain" id="PRO_5010368985" description="protein disulfide-isomerase" evidence="8">
    <location>
        <begin position="23"/>
        <end position="479"/>
    </location>
</feature>